<dbReference type="AlphaFoldDB" id="A0A952FTS9"/>
<name>A0A952FTS9_9PROT</name>
<protein>
    <submittedName>
        <fullName evidence="1">DUF3037 domain-containing protein</fullName>
    </submittedName>
</protein>
<evidence type="ECO:0000313" key="2">
    <source>
        <dbReference type="Proteomes" id="UP000700706"/>
    </source>
</evidence>
<sequence>MTDKHAYSYTVLRYVHDVMTSEFVNVGVVLYTPASGTLYSRTRKTITRIRDIFPDLDRKAFTKAMRSIDRSVTHLNRELEKSPLLVEAGDALSIARRMMPSDDSSLQWSPVGVGISNDPSKTVERLYERLVGRYDERPDRRRTDDEIWRPVKQKLEENHLAWRLQEKTISGDVDEIVFKHAWKNGQWHVYEPVSLDLADADGIKEKARRWLGHLSAVAEGNRERFKPHFFVGAPQDASLMPAYETAIAILKKAPFGPEIFEENQIDDLVSQIENEVNYHNTGVPPVN</sequence>
<proteinExistence type="predicted"/>
<dbReference type="Pfam" id="PF11236">
    <property type="entry name" value="DUF3037"/>
    <property type="match status" value="1"/>
</dbReference>
<dbReference type="InterPro" id="IPR021398">
    <property type="entry name" value="DUF3037"/>
</dbReference>
<comment type="caution">
    <text evidence="1">The sequence shown here is derived from an EMBL/GenBank/DDBJ whole genome shotgun (WGS) entry which is preliminary data.</text>
</comment>
<dbReference type="EMBL" id="JAEKLZ010000413">
    <property type="protein sequence ID" value="MBW8728474.1"/>
    <property type="molecule type" value="Genomic_DNA"/>
</dbReference>
<evidence type="ECO:0000313" key="1">
    <source>
        <dbReference type="EMBL" id="MBW8728474.1"/>
    </source>
</evidence>
<accession>A0A952FTS9</accession>
<organism evidence="1 2">
    <name type="scientific">Inquilinus limosus</name>
    <dbReference type="NCBI Taxonomy" id="171674"/>
    <lineage>
        <taxon>Bacteria</taxon>
        <taxon>Pseudomonadati</taxon>
        <taxon>Pseudomonadota</taxon>
        <taxon>Alphaproteobacteria</taxon>
        <taxon>Rhodospirillales</taxon>
        <taxon>Rhodospirillaceae</taxon>
        <taxon>Inquilinus</taxon>
    </lineage>
</organism>
<gene>
    <name evidence="1" type="ORF">JF625_25445</name>
</gene>
<dbReference type="Proteomes" id="UP000700706">
    <property type="component" value="Unassembled WGS sequence"/>
</dbReference>
<reference evidence="1" key="1">
    <citation type="submission" date="2020-06" db="EMBL/GenBank/DDBJ databases">
        <title>Stable isotope informed genome-resolved metagenomics uncovers potential trophic interactions in rhizosphere soil.</title>
        <authorList>
            <person name="Starr E.P."/>
            <person name="Shi S."/>
            <person name="Blazewicz S.J."/>
            <person name="Koch B.J."/>
            <person name="Probst A.J."/>
            <person name="Hungate B.A."/>
            <person name="Pett-Ridge J."/>
            <person name="Firestone M.K."/>
            <person name="Banfield J.F."/>
        </authorList>
    </citation>
    <scope>NUCLEOTIDE SEQUENCE</scope>
    <source>
        <strain evidence="1">YM_69_17</strain>
    </source>
</reference>